<organism evidence="1 2">
    <name type="scientific">Thanatephorus cucumeris (strain AG1-IA)</name>
    <name type="common">Rice sheath blight fungus</name>
    <name type="synonym">Rhizoctonia solani</name>
    <dbReference type="NCBI Taxonomy" id="983506"/>
    <lineage>
        <taxon>Eukaryota</taxon>
        <taxon>Fungi</taxon>
        <taxon>Dikarya</taxon>
        <taxon>Basidiomycota</taxon>
        <taxon>Agaricomycotina</taxon>
        <taxon>Agaricomycetes</taxon>
        <taxon>Cantharellales</taxon>
        <taxon>Ceratobasidiaceae</taxon>
        <taxon>Rhizoctonia</taxon>
        <taxon>Rhizoctonia solani AG-1</taxon>
    </lineage>
</organism>
<keyword evidence="2" id="KW-1185">Reference proteome</keyword>
<comment type="caution">
    <text evidence="1">The sequence shown here is derived from an EMBL/GenBank/DDBJ whole genome shotgun (WGS) entry which is preliminary data.</text>
</comment>
<dbReference type="HOGENOM" id="CLU_2672832_0_0_1"/>
<evidence type="ECO:0000313" key="2">
    <source>
        <dbReference type="Proteomes" id="UP000011668"/>
    </source>
</evidence>
<dbReference type="EMBL" id="AFRT01003178">
    <property type="protein sequence ID" value="ELU36636.1"/>
    <property type="molecule type" value="Genomic_DNA"/>
</dbReference>
<sequence length="75" mass="8596">MGIEFTPPETLSCQLVPSHPSLRSKDVKFEATSLKPEPGSIICVPPPVFMEQLSVGEHNDWRCCRYYTRQQCDRK</sequence>
<protein>
    <submittedName>
        <fullName evidence="1">Uncharacterized protein</fullName>
    </submittedName>
</protein>
<accession>L8WEL5</accession>
<evidence type="ECO:0000313" key="1">
    <source>
        <dbReference type="EMBL" id="ELU36636.1"/>
    </source>
</evidence>
<reference evidence="1 2" key="1">
    <citation type="journal article" date="2013" name="Nat. Commun.">
        <title>The evolution and pathogenic mechanisms of the rice sheath blight pathogen.</title>
        <authorList>
            <person name="Zheng A."/>
            <person name="Lin R."/>
            <person name="Xu L."/>
            <person name="Qin P."/>
            <person name="Tang C."/>
            <person name="Ai P."/>
            <person name="Zhang D."/>
            <person name="Liu Y."/>
            <person name="Sun Z."/>
            <person name="Feng H."/>
            <person name="Wang Y."/>
            <person name="Chen Y."/>
            <person name="Liang X."/>
            <person name="Fu R."/>
            <person name="Li Q."/>
            <person name="Zhang J."/>
            <person name="Yu X."/>
            <person name="Xie Z."/>
            <person name="Ding L."/>
            <person name="Guan P."/>
            <person name="Tang J."/>
            <person name="Liang Y."/>
            <person name="Wang S."/>
            <person name="Deng Q."/>
            <person name="Li S."/>
            <person name="Zhu J."/>
            <person name="Wang L."/>
            <person name="Liu H."/>
            <person name="Li P."/>
        </authorList>
    </citation>
    <scope>NUCLEOTIDE SEQUENCE [LARGE SCALE GENOMIC DNA]</scope>
    <source>
        <strain evidence="2">AG-1 IA</strain>
    </source>
</reference>
<name>L8WEL5_THACA</name>
<gene>
    <name evidence="1" type="ORF">AG1IA_09333</name>
</gene>
<dbReference type="AlphaFoldDB" id="L8WEL5"/>
<proteinExistence type="predicted"/>
<dbReference type="Proteomes" id="UP000011668">
    <property type="component" value="Unassembled WGS sequence"/>
</dbReference>